<gene>
    <name evidence="4" type="ORF">EFBL_1259</name>
</gene>
<evidence type="ECO:0000256" key="2">
    <source>
        <dbReference type="SAM" id="Phobius"/>
    </source>
</evidence>
<feature type="domain" description="M23ase beta-sheet core" evidence="3">
    <location>
        <begin position="128"/>
        <end position="225"/>
    </location>
</feature>
<dbReference type="RefSeq" id="WP_096181330.1">
    <property type="nucleotide sequence ID" value="NZ_BDUF01000024.1"/>
</dbReference>
<accession>A0A292YM99</accession>
<dbReference type="AlphaFoldDB" id="A0A292YM99"/>
<feature type="region of interest" description="Disordered" evidence="1">
    <location>
        <begin position="55"/>
        <end position="74"/>
    </location>
</feature>
<protein>
    <recommendedName>
        <fullName evidence="3">M23ase beta-sheet core domain-containing protein</fullName>
    </recommendedName>
</protein>
<dbReference type="EMBL" id="BDUF01000024">
    <property type="protein sequence ID" value="GAX89635.1"/>
    <property type="molecule type" value="Genomic_DNA"/>
</dbReference>
<dbReference type="OrthoDB" id="2050153at2"/>
<comment type="caution">
    <text evidence="4">The sequence shown here is derived from an EMBL/GenBank/DDBJ whole genome shotgun (WGS) entry which is preliminary data.</text>
</comment>
<organism evidence="4 5">
    <name type="scientific">Effusibacillus lacus</name>
    <dbReference type="NCBI Taxonomy" id="1348429"/>
    <lineage>
        <taxon>Bacteria</taxon>
        <taxon>Bacillati</taxon>
        <taxon>Bacillota</taxon>
        <taxon>Bacilli</taxon>
        <taxon>Bacillales</taxon>
        <taxon>Alicyclobacillaceae</taxon>
        <taxon>Effusibacillus</taxon>
    </lineage>
</organism>
<dbReference type="Proteomes" id="UP000217785">
    <property type="component" value="Unassembled WGS sequence"/>
</dbReference>
<dbReference type="GO" id="GO:0004222">
    <property type="term" value="F:metalloendopeptidase activity"/>
    <property type="evidence" value="ECO:0007669"/>
    <property type="project" value="TreeGrafter"/>
</dbReference>
<feature type="transmembrane region" description="Helical" evidence="2">
    <location>
        <begin position="30"/>
        <end position="49"/>
    </location>
</feature>
<dbReference type="InterPro" id="IPR011055">
    <property type="entry name" value="Dup_hybrid_motif"/>
</dbReference>
<evidence type="ECO:0000313" key="4">
    <source>
        <dbReference type="EMBL" id="GAX89635.1"/>
    </source>
</evidence>
<name>A0A292YM99_9BACL</name>
<dbReference type="Gene3D" id="2.70.70.10">
    <property type="entry name" value="Glucose Permease (Domain IIA)"/>
    <property type="match status" value="1"/>
</dbReference>
<dbReference type="CDD" id="cd12797">
    <property type="entry name" value="M23_peptidase"/>
    <property type="match status" value="1"/>
</dbReference>
<keyword evidence="5" id="KW-1185">Reference proteome</keyword>
<dbReference type="InterPro" id="IPR050570">
    <property type="entry name" value="Cell_wall_metabolism_enzyme"/>
</dbReference>
<dbReference type="Pfam" id="PF01551">
    <property type="entry name" value="Peptidase_M23"/>
    <property type="match status" value="1"/>
</dbReference>
<keyword evidence="2" id="KW-0812">Transmembrane</keyword>
<evidence type="ECO:0000313" key="5">
    <source>
        <dbReference type="Proteomes" id="UP000217785"/>
    </source>
</evidence>
<sequence>MNEEKNQNQNLAPRSQKKPGFLKSLFAKRWTFPALYLGAAALIIGIAVAQIQDAQPSKEAENPPVGTSVTDPENPIGEMPVTAGQELIWPVKADEKEAKVTMAFYDEAKDPKAKESSILKFENNFYTQNGVVMGRKDDKPFEVVAAASGTVSRVDSDALMGKVVEIKHDNGYVTYYASLSDIEVKEGDKVIQGQTIAKSGNNLLEKDQLNHLHFEVKKDGKNLDPVTVLPERK</sequence>
<dbReference type="SUPFAM" id="SSF51261">
    <property type="entry name" value="Duplicated hybrid motif"/>
    <property type="match status" value="1"/>
</dbReference>
<evidence type="ECO:0000259" key="3">
    <source>
        <dbReference type="Pfam" id="PF01551"/>
    </source>
</evidence>
<keyword evidence="2" id="KW-0472">Membrane</keyword>
<dbReference type="InterPro" id="IPR016047">
    <property type="entry name" value="M23ase_b-sheet_dom"/>
</dbReference>
<proteinExistence type="predicted"/>
<dbReference type="PANTHER" id="PTHR21666">
    <property type="entry name" value="PEPTIDASE-RELATED"/>
    <property type="match status" value="1"/>
</dbReference>
<keyword evidence="2" id="KW-1133">Transmembrane helix</keyword>
<reference evidence="5" key="1">
    <citation type="submission" date="2017-07" db="EMBL/GenBank/DDBJ databases">
        <title>Draft genome sequence of Effusibacillus lacus strain skLN1.</title>
        <authorList>
            <person name="Watanabe M."/>
            <person name="Kojima H."/>
            <person name="Fukui M."/>
        </authorList>
    </citation>
    <scope>NUCLEOTIDE SEQUENCE [LARGE SCALE GENOMIC DNA]</scope>
    <source>
        <strain evidence="5">skLN1</strain>
    </source>
</reference>
<evidence type="ECO:0000256" key="1">
    <source>
        <dbReference type="SAM" id="MobiDB-lite"/>
    </source>
</evidence>
<dbReference type="PANTHER" id="PTHR21666:SF291">
    <property type="entry name" value="STAGE II SPORULATION PROTEIN Q"/>
    <property type="match status" value="1"/>
</dbReference>